<dbReference type="Proteomes" id="UP000624703">
    <property type="component" value="Unassembled WGS sequence"/>
</dbReference>
<organism evidence="2 3">
    <name type="scientific">Persicirhabdus sediminis</name>
    <dbReference type="NCBI Taxonomy" id="454144"/>
    <lineage>
        <taxon>Bacteria</taxon>
        <taxon>Pseudomonadati</taxon>
        <taxon>Verrucomicrobiota</taxon>
        <taxon>Verrucomicrobiia</taxon>
        <taxon>Verrucomicrobiales</taxon>
        <taxon>Verrucomicrobiaceae</taxon>
        <taxon>Persicirhabdus</taxon>
    </lineage>
</organism>
<protein>
    <submittedName>
        <fullName evidence="2">Uncharacterized protein</fullName>
    </submittedName>
</protein>
<sequence>MKVHLFSLNLVKNRNGQLPSRERGFALIATIAVMALMAVTALAMLSLSTVEVRSSNHGGAMADARANARMALMIALGELQKSAGPDQRVTAEGDIDSSPGFGKAHWVGVWSSEDADSDDVADGSFEGWLVSKDDDALANGYSYEDVQAAAADETDDDWVEMVGEGSVDVSADSKAQVMAPRVIINDENGEQSGSYAWWVGDEGVKARVDLQNTQDDVDLASQSSPRPAIEVISGLDELDSESNEMVKIISLKSLSQVEGMDQDLVIDHFHNLTASSRSLMTDNRNGGFKKDLSLLFEMTDQDYEDEDPADYAEYVNANTPVSGSGTEEKGLLFRHEGVFGPTMDTLRNQYRLYKENQGSAEEPLFSARASYPNKTELGADSWNRTACVLSWKNGITGDPAIEENTSVRYWGGNGTSRPSTRLLHGNLTPYLNRVMMYVSAEAVSTGTPGKYDIQLRFQPILYIHNPYNVDIQVDGMRYLKTLRDAKLWVIKDNKLIKNPKIRRGLGSVDFLTLVANSGGTISENNGEGGQAEFVINGPINFEAGEVKMFVPNGKVPWGTQMPMVQLANGFQPDEMAMTVDLRALGDPTDVGIASLLDLDADSQLKMLFTWQEWSKQDFEILENDRGGYNTVWSGMTRTFFPAPADTNYDSFDGEASDDWNTIRGLRAYPVGHYTPIKPVTIEDVMVKAAKFDTPDETNKESVPAFIHGNPLCSSDSNMLAARVPRPGASLYSAHTYGFYDQPDNEYEAVTQSELDAAGVSTWGSHNGSQGERYSTVLAIPTAPMQSLGQLQHTNVAHRGHMPALAIANSFPNLSMTSFDNLVEEVSGETQYDLSYLCNEALWDSYFFSSIGPKPDDSSYSSTADPSSDMESLIEEVLAGEEQLNNMRFTISGDSTTAEQEKIDSLLDYKSSAAYLYLDGGFNVNSTNIEAWKAVLSAYRDSSLRTAGGEEELDDVSAFPRAAFSAGEPVEKSRGADDDSWLSFAELDDDEIASLAEEIVEGIRDRFATNPGETPMTPYLTLGQFVNRTPSSNDAEQQSMGLIQYALEESGINSSIEDIGMFESDEQGSGNAYEVPFEGDAADYEIPLAASSPSYVLQGDVLQAIGASITVRSDTFVIRSYGSADDANGNLIAQAWCEAVVQRTAVPVEPDATNPMEVADGATNKARRFKIVSFRWLNKDEV</sequence>
<evidence type="ECO:0000256" key="1">
    <source>
        <dbReference type="SAM" id="Phobius"/>
    </source>
</evidence>
<keyword evidence="1" id="KW-0812">Transmembrane</keyword>
<keyword evidence="3" id="KW-1185">Reference proteome</keyword>
<accession>A0A8J7MCI8</accession>
<gene>
    <name evidence="2" type="ORF">JIN82_02225</name>
</gene>
<dbReference type="AlphaFoldDB" id="A0A8J7MCI8"/>
<evidence type="ECO:0000313" key="3">
    <source>
        <dbReference type="Proteomes" id="UP000624703"/>
    </source>
</evidence>
<keyword evidence="1" id="KW-0472">Membrane</keyword>
<reference evidence="2" key="1">
    <citation type="submission" date="2021-01" db="EMBL/GenBank/DDBJ databases">
        <title>Modified the classification status of verrucomicrobia.</title>
        <authorList>
            <person name="Feng X."/>
        </authorList>
    </citation>
    <scope>NUCLEOTIDE SEQUENCE</scope>
    <source>
        <strain evidence="2">_KCTC 22039</strain>
    </source>
</reference>
<dbReference type="RefSeq" id="WP_200310001.1">
    <property type="nucleotide sequence ID" value="NZ_JAENIM010000009.1"/>
</dbReference>
<proteinExistence type="predicted"/>
<dbReference type="EMBL" id="JAENIM010000009">
    <property type="protein sequence ID" value="MBK1789967.1"/>
    <property type="molecule type" value="Genomic_DNA"/>
</dbReference>
<comment type="caution">
    <text evidence="2">The sequence shown here is derived from an EMBL/GenBank/DDBJ whole genome shotgun (WGS) entry which is preliminary data.</text>
</comment>
<keyword evidence="1" id="KW-1133">Transmembrane helix</keyword>
<evidence type="ECO:0000313" key="2">
    <source>
        <dbReference type="EMBL" id="MBK1789967.1"/>
    </source>
</evidence>
<name>A0A8J7MCI8_9BACT</name>
<feature type="transmembrane region" description="Helical" evidence="1">
    <location>
        <begin position="24"/>
        <end position="47"/>
    </location>
</feature>